<reference evidence="2" key="1">
    <citation type="submission" date="2022-11" db="EMBL/GenBank/DDBJ databases">
        <title>Genome Resource of Sclerotinia nivalis Strain SnTB1, a Plant Pathogen Isolated from American Ginseng.</title>
        <authorList>
            <person name="Fan S."/>
        </authorList>
    </citation>
    <scope>NUCLEOTIDE SEQUENCE</scope>
    <source>
        <strain evidence="2">SnTB1</strain>
    </source>
</reference>
<comment type="caution">
    <text evidence="2">The sequence shown here is derived from an EMBL/GenBank/DDBJ whole genome shotgun (WGS) entry which is preliminary data.</text>
</comment>
<dbReference type="AlphaFoldDB" id="A0A9X0AIB5"/>
<dbReference type="Proteomes" id="UP001152300">
    <property type="component" value="Unassembled WGS sequence"/>
</dbReference>
<dbReference type="OrthoDB" id="3543320at2759"/>
<feature type="region of interest" description="Disordered" evidence="1">
    <location>
        <begin position="1"/>
        <end position="29"/>
    </location>
</feature>
<proteinExistence type="predicted"/>
<name>A0A9X0AIB5_9HELO</name>
<gene>
    <name evidence="2" type="ORF">OCU04_008558</name>
</gene>
<evidence type="ECO:0000256" key="1">
    <source>
        <dbReference type="SAM" id="MobiDB-lite"/>
    </source>
</evidence>
<sequence>MEREAKYMEERGRENRIKKREKAREEICKERGTPWDQERKELDSGICAWNREEKREAEQEREDEKRWNGELKSATRFHGAKSSKEIEAVMITEHGAEKRIKEDEEFKRQLARMEKFDAMVEAEADRWTEELTRAAAAESNPYVESELGRDHRYHCMPRSYTSTLRRKGCGL</sequence>
<protein>
    <submittedName>
        <fullName evidence="2">Uncharacterized protein</fullName>
    </submittedName>
</protein>
<dbReference type="EMBL" id="JAPEIS010000009">
    <property type="protein sequence ID" value="KAJ8063329.1"/>
    <property type="molecule type" value="Genomic_DNA"/>
</dbReference>
<feature type="compositionally biased region" description="Basic and acidic residues" evidence="1">
    <location>
        <begin position="50"/>
        <end position="69"/>
    </location>
</feature>
<feature type="compositionally biased region" description="Basic and acidic residues" evidence="1">
    <location>
        <begin position="1"/>
        <end position="15"/>
    </location>
</feature>
<feature type="region of interest" description="Disordered" evidence="1">
    <location>
        <begin position="47"/>
        <end position="81"/>
    </location>
</feature>
<evidence type="ECO:0000313" key="3">
    <source>
        <dbReference type="Proteomes" id="UP001152300"/>
    </source>
</evidence>
<keyword evidence="3" id="KW-1185">Reference proteome</keyword>
<accession>A0A9X0AIB5</accession>
<organism evidence="2 3">
    <name type="scientific">Sclerotinia nivalis</name>
    <dbReference type="NCBI Taxonomy" id="352851"/>
    <lineage>
        <taxon>Eukaryota</taxon>
        <taxon>Fungi</taxon>
        <taxon>Dikarya</taxon>
        <taxon>Ascomycota</taxon>
        <taxon>Pezizomycotina</taxon>
        <taxon>Leotiomycetes</taxon>
        <taxon>Helotiales</taxon>
        <taxon>Sclerotiniaceae</taxon>
        <taxon>Sclerotinia</taxon>
    </lineage>
</organism>
<evidence type="ECO:0000313" key="2">
    <source>
        <dbReference type="EMBL" id="KAJ8063329.1"/>
    </source>
</evidence>